<dbReference type="RefSeq" id="WP_028126952.1">
    <property type="nucleotide sequence ID" value="NZ_PHNE01000004.1"/>
</dbReference>
<evidence type="ECO:0000313" key="2">
    <source>
        <dbReference type="EMBL" id="PPE05183.1"/>
    </source>
</evidence>
<keyword evidence="1" id="KW-0812">Transmembrane</keyword>
<feature type="transmembrane region" description="Helical" evidence="1">
    <location>
        <begin position="151"/>
        <end position="173"/>
    </location>
</feature>
<feature type="transmembrane region" description="Helical" evidence="1">
    <location>
        <begin position="229"/>
        <end position="249"/>
    </location>
</feature>
<evidence type="ECO:0000313" key="3">
    <source>
        <dbReference type="Proteomes" id="UP000237865"/>
    </source>
</evidence>
<feature type="transmembrane region" description="Helical" evidence="1">
    <location>
        <begin position="185"/>
        <end position="208"/>
    </location>
</feature>
<feature type="transmembrane region" description="Helical" evidence="1">
    <location>
        <begin position="269"/>
        <end position="297"/>
    </location>
</feature>
<dbReference type="NCBIfam" id="NF038065">
    <property type="entry name" value="Pr6Pr"/>
    <property type="match status" value="1"/>
</dbReference>
<keyword evidence="1" id="KW-0472">Membrane</keyword>
<comment type="caution">
    <text evidence="2">The sequence shown here is derived from an EMBL/GenBank/DDBJ whole genome shotgun (WGS) entry which is preliminary data.</text>
</comment>
<proteinExistence type="predicted"/>
<dbReference type="Proteomes" id="UP000237865">
    <property type="component" value="Unassembled WGS sequence"/>
</dbReference>
<evidence type="ECO:0000256" key="1">
    <source>
        <dbReference type="SAM" id="Phobius"/>
    </source>
</evidence>
<name>A0A2S5RCY4_9MOLU</name>
<feature type="transmembrane region" description="Helical" evidence="1">
    <location>
        <begin position="20"/>
        <end position="39"/>
    </location>
</feature>
<organism evidence="2 3">
    <name type="scientific">Williamsoniiplasma lucivorax</name>
    <dbReference type="NCBI Taxonomy" id="209274"/>
    <lineage>
        <taxon>Bacteria</taxon>
        <taxon>Bacillati</taxon>
        <taxon>Mycoplasmatota</taxon>
        <taxon>Mollicutes</taxon>
        <taxon>Entomoplasmatales</taxon>
        <taxon>Williamsoniiplasma</taxon>
    </lineage>
</organism>
<gene>
    <name evidence="2" type="ORF">ELUCI_v1c07190</name>
</gene>
<dbReference type="InterPro" id="IPR049713">
    <property type="entry name" value="Pr6Pr-like"/>
</dbReference>
<dbReference type="AlphaFoldDB" id="A0A2S5RCY4"/>
<sequence length="315" mass="37000">MKFNLSQKYKQQYLKNWKFWFKLFWGLSIIVVLLSSYIVEMVGLNALKHDLQNHFQNMGHWTSSEIEAYLKQLINSDNRLYSRMNWIAINLKFDQNHGGVLTDYNIGVNFGDFTIHTFSFFTTLSNLAVGLWFLLAAFYPQNEGKKHYLSYGSTLAVVTYITITLVIYNGILLPKAISIKKNMEAIVWIVSTFLHLVAPIVFIVYICYCFELDARYQDENIMKKQWPKLILILLIYAIYIMLRGEMRYRSGKPVNTQYPYFFLAVHERWGWAMFIGSSIVVLVLCLGCSMIYHTILLKKLQKKQEKMVDDIVHNR</sequence>
<reference evidence="2 3" key="1">
    <citation type="submission" date="2017-11" db="EMBL/GenBank/DDBJ databases">
        <title>Genome sequence of Entomoplasma lucivorax PIPN-2 (ATCC 49196).</title>
        <authorList>
            <person name="Lo W.-S."/>
            <person name="Gasparich G.E."/>
            <person name="Kuo C.-H."/>
        </authorList>
    </citation>
    <scope>NUCLEOTIDE SEQUENCE [LARGE SCALE GENOMIC DNA]</scope>
    <source>
        <strain evidence="2 3">PIPN-2</strain>
    </source>
</reference>
<keyword evidence="1" id="KW-1133">Transmembrane helix</keyword>
<accession>A0A2S5RCY4</accession>
<protein>
    <recommendedName>
        <fullName evidence="4">Transmembrane protein</fullName>
    </recommendedName>
</protein>
<dbReference type="EMBL" id="PHNE01000004">
    <property type="protein sequence ID" value="PPE05183.1"/>
    <property type="molecule type" value="Genomic_DNA"/>
</dbReference>
<evidence type="ECO:0008006" key="4">
    <source>
        <dbReference type="Google" id="ProtNLM"/>
    </source>
</evidence>
<feature type="transmembrane region" description="Helical" evidence="1">
    <location>
        <begin position="118"/>
        <end position="139"/>
    </location>
</feature>
<keyword evidence="3" id="KW-1185">Reference proteome</keyword>